<accession>A0A0R1GXW8</accession>
<dbReference type="RefSeq" id="WP_057904348.1">
    <property type="nucleotide sequence ID" value="NZ_AZDA01000046.1"/>
</dbReference>
<dbReference type="STRING" id="1423726.FC07_GL002692"/>
<evidence type="ECO:0000313" key="3">
    <source>
        <dbReference type="Proteomes" id="UP000051461"/>
    </source>
</evidence>
<dbReference type="EMBL" id="AZDA01000046">
    <property type="protein sequence ID" value="KRK38976.1"/>
    <property type="molecule type" value="Genomic_DNA"/>
</dbReference>
<gene>
    <name evidence="2" type="ORF">FC07_GL002692</name>
</gene>
<sequence>MEQVQINAQTLINKMASNHAVEMARKDQLIANLQVTNEALQNKIKELQAGKDDKNVKNN</sequence>
<evidence type="ECO:0000313" key="2">
    <source>
        <dbReference type="EMBL" id="KRK38976.1"/>
    </source>
</evidence>
<dbReference type="AlphaFoldDB" id="A0A0R1GXW8"/>
<comment type="caution">
    <text evidence="2">The sequence shown here is derived from an EMBL/GenBank/DDBJ whole genome shotgun (WGS) entry which is preliminary data.</text>
</comment>
<proteinExistence type="predicted"/>
<keyword evidence="3" id="KW-1185">Reference proteome</keyword>
<feature type="coiled-coil region" evidence="1">
    <location>
        <begin position="23"/>
        <end position="57"/>
    </location>
</feature>
<keyword evidence="1" id="KW-0175">Coiled coil</keyword>
<reference evidence="2 3" key="1">
    <citation type="journal article" date="2015" name="Genome Announc.">
        <title>Expanding the biotechnology potential of lactobacilli through comparative genomics of 213 strains and associated genera.</title>
        <authorList>
            <person name="Sun Z."/>
            <person name="Harris H.M."/>
            <person name="McCann A."/>
            <person name="Guo C."/>
            <person name="Argimon S."/>
            <person name="Zhang W."/>
            <person name="Yang X."/>
            <person name="Jeffery I.B."/>
            <person name="Cooney J.C."/>
            <person name="Kagawa T.F."/>
            <person name="Liu W."/>
            <person name="Song Y."/>
            <person name="Salvetti E."/>
            <person name="Wrobel A."/>
            <person name="Rasinkangas P."/>
            <person name="Parkhill J."/>
            <person name="Rea M.C."/>
            <person name="O'Sullivan O."/>
            <person name="Ritari J."/>
            <person name="Douillard F.P."/>
            <person name="Paul Ross R."/>
            <person name="Yang R."/>
            <person name="Briner A.E."/>
            <person name="Felis G.E."/>
            <person name="de Vos W.M."/>
            <person name="Barrangou R."/>
            <person name="Klaenhammer T.R."/>
            <person name="Caufield P.W."/>
            <person name="Cui Y."/>
            <person name="Zhang H."/>
            <person name="O'Toole P.W."/>
        </authorList>
    </citation>
    <scope>NUCLEOTIDE SEQUENCE [LARGE SCALE GENOMIC DNA]</scope>
    <source>
        <strain evidence="2 3">DSM 20003</strain>
    </source>
</reference>
<organism evidence="2 3">
    <name type="scientific">Loigolactobacillus bifermentans DSM 20003</name>
    <dbReference type="NCBI Taxonomy" id="1423726"/>
    <lineage>
        <taxon>Bacteria</taxon>
        <taxon>Bacillati</taxon>
        <taxon>Bacillota</taxon>
        <taxon>Bacilli</taxon>
        <taxon>Lactobacillales</taxon>
        <taxon>Lactobacillaceae</taxon>
        <taxon>Loigolactobacillus</taxon>
    </lineage>
</organism>
<protein>
    <submittedName>
        <fullName evidence="2">Uncharacterized protein</fullName>
    </submittedName>
</protein>
<evidence type="ECO:0000256" key="1">
    <source>
        <dbReference type="SAM" id="Coils"/>
    </source>
</evidence>
<dbReference type="Proteomes" id="UP000051461">
    <property type="component" value="Unassembled WGS sequence"/>
</dbReference>
<name>A0A0R1GXW8_9LACO</name>